<dbReference type="PANTHER" id="PTHR41251:SF1">
    <property type="entry name" value="NON-HOMOLOGOUS END JOINING PROTEIN KU"/>
    <property type="match status" value="1"/>
</dbReference>
<dbReference type="Proteomes" id="UP000660265">
    <property type="component" value="Unassembled WGS sequence"/>
</dbReference>
<feature type="compositionally biased region" description="Basic residues" evidence="2">
    <location>
        <begin position="93"/>
        <end position="109"/>
    </location>
</feature>
<protein>
    <submittedName>
        <fullName evidence="3">Uncharacterized protein</fullName>
    </submittedName>
</protein>
<reference evidence="4" key="1">
    <citation type="journal article" date="2019" name="Int. J. Syst. Evol. Microbiol.">
        <title>The Global Catalogue of Microorganisms (GCM) 10K type strain sequencing project: providing services to taxonomists for standard genome sequencing and annotation.</title>
        <authorList>
            <consortium name="The Broad Institute Genomics Platform"/>
            <consortium name="The Broad Institute Genome Sequencing Center for Infectious Disease"/>
            <person name="Wu L."/>
            <person name="Ma J."/>
        </authorList>
    </citation>
    <scope>NUCLEOTIDE SEQUENCE [LARGE SCALE GENOMIC DNA]</scope>
    <source>
        <strain evidence="4">CGMCC 4.7275</strain>
    </source>
</reference>
<gene>
    <name evidence="3" type="ORF">GCM10011583_66210</name>
</gene>
<organism evidence="3 4">
    <name type="scientific">Streptomyces camponoticapitis</name>
    <dbReference type="NCBI Taxonomy" id="1616125"/>
    <lineage>
        <taxon>Bacteria</taxon>
        <taxon>Bacillati</taxon>
        <taxon>Actinomycetota</taxon>
        <taxon>Actinomycetes</taxon>
        <taxon>Kitasatosporales</taxon>
        <taxon>Streptomycetaceae</taxon>
        <taxon>Streptomyces</taxon>
    </lineage>
</organism>
<keyword evidence="4" id="KW-1185">Reference proteome</keyword>
<evidence type="ECO:0000313" key="3">
    <source>
        <dbReference type="EMBL" id="GGK24916.1"/>
    </source>
</evidence>
<evidence type="ECO:0000313" key="4">
    <source>
        <dbReference type="Proteomes" id="UP000660265"/>
    </source>
</evidence>
<comment type="caution">
    <text evidence="3">The sequence shown here is derived from an EMBL/GenBank/DDBJ whole genome shotgun (WGS) entry which is preliminary data.</text>
</comment>
<accession>A0ABQ2ET00</accession>
<dbReference type="InterPro" id="IPR009187">
    <property type="entry name" value="Prok_Ku"/>
</dbReference>
<dbReference type="PANTHER" id="PTHR41251">
    <property type="entry name" value="NON-HOMOLOGOUS END JOINING PROTEIN KU"/>
    <property type="match status" value="1"/>
</dbReference>
<dbReference type="RefSeq" id="WP_308426708.1">
    <property type="nucleotide sequence ID" value="NZ_BMMV01000031.1"/>
</dbReference>
<evidence type="ECO:0000256" key="2">
    <source>
        <dbReference type="SAM" id="MobiDB-lite"/>
    </source>
</evidence>
<feature type="compositionally biased region" description="Basic and acidic residues" evidence="2">
    <location>
        <begin position="77"/>
        <end position="92"/>
    </location>
</feature>
<keyword evidence="1" id="KW-0233">DNA recombination</keyword>
<feature type="region of interest" description="Disordered" evidence="2">
    <location>
        <begin position="42"/>
        <end position="109"/>
    </location>
</feature>
<name>A0ABQ2ET00_9ACTN</name>
<evidence type="ECO:0000256" key="1">
    <source>
        <dbReference type="ARBA" id="ARBA00023172"/>
    </source>
</evidence>
<dbReference type="EMBL" id="BMMV01000031">
    <property type="protein sequence ID" value="GGK24916.1"/>
    <property type="molecule type" value="Genomic_DNA"/>
</dbReference>
<sequence>MELDEGEIEGALALMETMALDDVSGFHDEYTEALEKVIEAKADGKAPPQPAGEAKGSGQVVDLMSALEQSVQQARKSRGETGEDATVHDMPARKKTAAKKAPAKKHGSG</sequence>
<proteinExistence type="predicted"/>